<evidence type="ECO:0000313" key="2">
    <source>
        <dbReference type="Proteomes" id="UP000805841"/>
    </source>
</evidence>
<name>A0ABR7Z889_9PSED</name>
<sequence length="229" mass="24797">MTATPHLVSASVLDNGIVAFGAGLTAQEIADARNLLRLANQVANKSYDKQTQLEGWYKQYANVLSDLGWVSQHFQFDRSSESNRALTLDNVIDGLLDVAVSGVVSQLAAVDIFKSLAKQAIEALPKDQAAYKLFQDNTLTKAGGQVSVTTCAKLDEHTVYMAIAVLDVRSSSAPKDLLIFNWESTSAENYVGSMVLNIATDELGEGRTQIAEKLSGVKLEKLANYLNLI</sequence>
<evidence type="ECO:0000313" key="1">
    <source>
        <dbReference type="EMBL" id="MBD1601524.1"/>
    </source>
</evidence>
<keyword evidence="2" id="KW-1185">Reference proteome</keyword>
<protein>
    <submittedName>
        <fullName evidence="1">Uncharacterized protein</fullName>
    </submittedName>
</protein>
<accession>A0ABR7Z889</accession>
<comment type="caution">
    <text evidence="1">The sequence shown here is derived from an EMBL/GenBank/DDBJ whole genome shotgun (WGS) entry which is preliminary data.</text>
</comment>
<dbReference type="RefSeq" id="WP_190424929.1">
    <property type="nucleotide sequence ID" value="NZ_JAAOCA010000036.1"/>
</dbReference>
<reference evidence="1 2" key="1">
    <citation type="journal article" date="2020" name="Insects">
        <title>Bacteria Belonging to Pseudomonas typographi sp. nov. from the Bark Beetle Ips typographus Have Genomic Potential to Aid in the Host Ecology.</title>
        <authorList>
            <person name="Peral-Aranega E."/>
            <person name="Saati-Santamaria Z."/>
            <person name="Kolarik M."/>
            <person name="Rivas R."/>
            <person name="Garcia-Fraile P."/>
        </authorList>
    </citation>
    <scope>NUCLEOTIDE SEQUENCE [LARGE SCALE GENOMIC DNA]</scope>
    <source>
        <strain evidence="1 2">CA3A</strain>
    </source>
</reference>
<gene>
    <name evidence="1" type="ORF">HAQ05_22865</name>
</gene>
<dbReference type="EMBL" id="JAAOCA010000036">
    <property type="protein sequence ID" value="MBD1601524.1"/>
    <property type="molecule type" value="Genomic_DNA"/>
</dbReference>
<proteinExistence type="predicted"/>
<dbReference type="Proteomes" id="UP000805841">
    <property type="component" value="Unassembled WGS sequence"/>
</dbReference>
<organism evidence="1 2">
    <name type="scientific">Pseudomonas typographi</name>
    <dbReference type="NCBI Taxonomy" id="2715964"/>
    <lineage>
        <taxon>Bacteria</taxon>
        <taxon>Pseudomonadati</taxon>
        <taxon>Pseudomonadota</taxon>
        <taxon>Gammaproteobacteria</taxon>
        <taxon>Pseudomonadales</taxon>
        <taxon>Pseudomonadaceae</taxon>
        <taxon>Pseudomonas</taxon>
    </lineage>
</organism>